<comment type="caution">
    <text evidence="4">The sequence shown here is derived from an EMBL/GenBank/DDBJ whole genome shotgun (WGS) entry which is preliminary data.</text>
</comment>
<sequence>MSTSKRLKIACVQLRARDVEERQESLKEALDGIREASGFGAQIVVLPEAVFPGYVLDRWAEDPDSPDESRRALESFRESAMENGVYLAVGLALHKNGSWINGAVLIDPDGEILLEEGKRFLWHFDDRWFKKAHSYDLADTPWGKIGLLICADARNPEVIRNLSRKGANLILDLANLTSSGKDADLLLNQQVNFMLPVRAFENCVWIAMANKSGMENRSVVYCGRSGIYDPSGRSVAALESKDPGVLVEEIDLSNCLSMVPLKEGICGTLIEEKFPVFQGEAAVVMVSLAQLDWDSLVVLNRVKSFVRQAWLQRADLLVLSPLPDSDEMESLAMELLLDLSRSYENMWIVFARENGPKGPISWSIKNGQVCNVSLGSHGHGLGDAVPVVRTDIGAWGILIEEDGYVPEISRIQAIEGAEILVWFAPDGPMTEHLARSRAAENKLFVVAAASASVGGSLIASPDGAVLSQAFVGEDQMISALCPLCLSREKSVVPGTDVLLDRSPEDNIFRNR</sequence>
<keyword evidence="5" id="KW-1185">Reference proteome</keyword>
<dbReference type="RefSeq" id="WP_236099778.1">
    <property type="nucleotide sequence ID" value="NZ_JAKGUD010000010.1"/>
</dbReference>
<dbReference type="InterPro" id="IPR036526">
    <property type="entry name" value="C-N_Hydrolase_sf"/>
</dbReference>
<evidence type="ECO:0000256" key="1">
    <source>
        <dbReference type="ARBA" id="ARBA00022801"/>
    </source>
</evidence>
<protein>
    <submittedName>
        <fullName evidence="4">Carbon-nitrogen hydrolase family protein</fullName>
    </submittedName>
</protein>
<proteinExistence type="predicted"/>
<dbReference type="Pfam" id="PF00795">
    <property type="entry name" value="CN_hydrolase"/>
    <property type="match status" value="2"/>
</dbReference>
<feature type="domain" description="CN hydrolase" evidence="3">
    <location>
        <begin position="7"/>
        <end position="252"/>
    </location>
</feature>
<feature type="domain" description="CN hydrolase" evidence="3">
    <location>
        <begin position="281"/>
        <end position="483"/>
    </location>
</feature>
<dbReference type="PANTHER" id="PTHR43674">
    <property type="entry name" value="NITRILASE C965.09-RELATED"/>
    <property type="match status" value="1"/>
</dbReference>
<dbReference type="InterPro" id="IPR050345">
    <property type="entry name" value="Aliph_Amidase/BUP"/>
</dbReference>
<dbReference type="Proteomes" id="UP001200430">
    <property type="component" value="Unassembled WGS sequence"/>
</dbReference>
<accession>A0ABS9ES29</accession>
<dbReference type="GO" id="GO:0016787">
    <property type="term" value="F:hydrolase activity"/>
    <property type="evidence" value="ECO:0007669"/>
    <property type="project" value="UniProtKB-KW"/>
</dbReference>
<dbReference type="SUPFAM" id="SSF56317">
    <property type="entry name" value="Carbon-nitrogen hydrolase"/>
    <property type="match status" value="2"/>
</dbReference>
<keyword evidence="1 4" id="KW-0378">Hydrolase</keyword>
<dbReference type="EMBL" id="JAKGUD010000010">
    <property type="protein sequence ID" value="MCF4143071.1"/>
    <property type="molecule type" value="Genomic_DNA"/>
</dbReference>
<reference evidence="4 5" key="1">
    <citation type="submission" date="2022-01" db="EMBL/GenBank/DDBJ databases">
        <title>Dethiosulfovibrio faecalis sp. nov., a novel proteolytic, non-sulfur-reducing bacterium isolated from a marine aquaculture solid waste bioreactor.</title>
        <authorList>
            <person name="Grabowski S."/>
            <person name="Apolinario E."/>
            <person name="Schneider N."/>
            <person name="Marshall C.W."/>
            <person name="Sowers K.R."/>
        </authorList>
    </citation>
    <scope>NUCLEOTIDE SEQUENCE [LARGE SCALE GENOMIC DNA]</scope>
    <source>
        <strain evidence="4 5">DSM 12537</strain>
    </source>
</reference>
<evidence type="ECO:0000313" key="5">
    <source>
        <dbReference type="Proteomes" id="UP001200430"/>
    </source>
</evidence>
<dbReference type="InterPro" id="IPR003010">
    <property type="entry name" value="C-N_Hydrolase"/>
</dbReference>
<evidence type="ECO:0000259" key="3">
    <source>
        <dbReference type="PROSITE" id="PS50263"/>
    </source>
</evidence>
<evidence type="ECO:0000256" key="2">
    <source>
        <dbReference type="SAM" id="Coils"/>
    </source>
</evidence>
<evidence type="ECO:0000313" key="4">
    <source>
        <dbReference type="EMBL" id="MCF4143071.1"/>
    </source>
</evidence>
<keyword evidence="2" id="KW-0175">Coiled coil</keyword>
<organism evidence="4 5">
    <name type="scientific">Dethiosulfovibrio marinus</name>
    <dbReference type="NCBI Taxonomy" id="133532"/>
    <lineage>
        <taxon>Bacteria</taxon>
        <taxon>Thermotogati</taxon>
        <taxon>Synergistota</taxon>
        <taxon>Synergistia</taxon>
        <taxon>Synergistales</taxon>
        <taxon>Dethiosulfovibrionaceae</taxon>
        <taxon>Dethiosulfovibrio</taxon>
    </lineage>
</organism>
<dbReference type="CDD" id="cd07197">
    <property type="entry name" value="nitrilase"/>
    <property type="match status" value="2"/>
</dbReference>
<feature type="coiled-coil region" evidence="2">
    <location>
        <begin position="9"/>
        <end position="36"/>
    </location>
</feature>
<gene>
    <name evidence="4" type="ORF">L2W38_09635</name>
</gene>
<dbReference type="Gene3D" id="3.60.110.10">
    <property type="entry name" value="Carbon-nitrogen hydrolase"/>
    <property type="match status" value="2"/>
</dbReference>
<dbReference type="PANTHER" id="PTHR43674:SF16">
    <property type="entry name" value="CARBON-NITROGEN FAMILY, PUTATIVE (AFU_ORTHOLOGUE AFUA_5G02350)-RELATED"/>
    <property type="match status" value="1"/>
</dbReference>
<name>A0ABS9ES29_9BACT</name>
<dbReference type="PROSITE" id="PS50263">
    <property type="entry name" value="CN_HYDROLASE"/>
    <property type="match status" value="2"/>
</dbReference>